<keyword evidence="5" id="KW-0276">Fatty acid metabolism</keyword>
<dbReference type="PRINTS" id="PR00075">
    <property type="entry name" value="FACDDSATRASE"/>
</dbReference>
<dbReference type="GO" id="GO:0004768">
    <property type="term" value="F:stearoyl-CoA 9-desaturase activity"/>
    <property type="evidence" value="ECO:0007669"/>
    <property type="project" value="TreeGrafter"/>
</dbReference>
<reference evidence="15" key="1">
    <citation type="journal article" date="2023" name="G3 (Bethesda)">
        <title>Whole genome assemblies of Zophobas morio and Tenebrio molitor.</title>
        <authorList>
            <person name="Kaur S."/>
            <person name="Stinson S.A."/>
            <person name="diCenzo G.C."/>
        </authorList>
    </citation>
    <scope>NUCLEOTIDE SEQUENCE</scope>
    <source>
        <strain evidence="15">QUZm001</strain>
    </source>
</reference>
<evidence type="ECO:0000313" key="15">
    <source>
        <dbReference type="EMBL" id="KAJ3653123.1"/>
    </source>
</evidence>
<evidence type="ECO:0000256" key="7">
    <source>
        <dbReference type="ARBA" id="ARBA00023002"/>
    </source>
</evidence>
<comment type="domain">
    <text evidence="12">The histidine box domains are involved in binding the catalytic metal ions.</text>
</comment>
<evidence type="ECO:0000256" key="11">
    <source>
        <dbReference type="ARBA" id="ARBA00023160"/>
    </source>
</evidence>
<evidence type="ECO:0000259" key="14">
    <source>
        <dbReference type="Pfam" id="PF00487"/>
    </source>
</evidence>
<keyword evidence="9" id="KW-0443">Lipid metabolism</keyword>
<feature type="transmembrane region" description="Helical" evidence="13">
    <location>
        <begin position="12"/>
        <end position="34"/>
    </location>
</feature>
<evidence type="ECO:0000256" key="12">
    <source>
        <dbReference type="RuleBase" id="RU000581"/>
    </source>
</evidence>
<keyword evidence="4 12" id="KW-0812">Transmembrane</keyword>
<accession>A0AA38MEB3</accession>
<dbReference type="PANTHER" id="PTHR11351:SF98">
    <property type="entry name" value="RE43130P"/>
    <property type="match status" value="1"/>
</dbReference>
<keyword evidence="7 12" id="KW-0560">Oxidoreductase</keyword>
<dbReference type="EMBL" id="JALNTZ010000005">
    <property type="protein sequence ID" value="KAJ3653123.1"/>
    <property type="molecule type" value="Genomic_DNA"/>
</dbReference>
<gene>
    <name evidence="15" type="ORF">Zmor_019038</name>
</gene>
<keyword evidence="11 12" id="KW-0275">Fatty acid biosynthesis</keyword>
<evidence type="ECO:0000256" key="1">
    <source>
        <dbReference type="ARBA" id="ARBA00004141"/>
    </source>
</evidence>
<evidence type="ECO:0000256" key="2">
    <source>
        <dbReference type="ARBA" id="ARBA00009295"/>
    </source>
</evidence>
<organism evidence="15 16">
    <name type="scientific">Zophobas morio</name>
    <dbReference type="NCBI Taxonomy" id="2755281"/>
    <lineage>
        <taxon>Eukaryota</taxon>
        <taxon>Metazoa</taxon>
        <taxon>Ecdysozoa</taxon>
        <taxon>Arthropoda</taxon>
        <taxon>Hexapoda</taxon>
        <taxon>Insecta</taxon>
        <taxon>Pterygota</taxon>
        <taxon>Neoptera</taxon>
        <taxon>Endopterygota</taxon>
        <taxon>Coleoptera</taxon>
        <taxon>Polyphaga</taxon>
        <taxon>Cucujiformia</taxon>
        <taxon>Tenebrionidae</taxon>
        <taxon>Zophobas</taxon>
    </lineage>
</organism>
<evidence type="ECO:0000256" key="9">
    <source>
        <dbReference type="ARBA" id="ARBA00023098"/>
    </source>
</evidence>
<evidence type="ECO:0000256" key="6">
    <source>
        <dbReference type="ARBA" id="ARBA00022989"/>
    </source>
</evidence>
<protein>
    <recommendedName>
        <fullName evidence="14">Fatty acid desaturase domain-containing protein</fullName>
    </recommendedName>
</protein>
<dbReference type="CDD" id="cd03505">
    <property type="entry name" value="Delta9-FADS-like"/>
    <property type="match status" value="1"/>
</dbReference>
<feature type="transmembrane region" description="Helical" evidence="13">
    <location>
        <begin position="159"/>
        <end position="179"/>
    </location>
</feature>
<evidence type="ECO:0000256" key="4">
    <source>
        <dbReference type="ARBA" id="ARBA00022692"/>
    </source>
</evidence>
<keyword evidence="16" id="KW-1185">Reference proteome</keyword>
<sequence>MSSTSSYKLKIVWPNVLVLFLYHYFAILGIYYIFSLQIKLGTVLFMFLLGRVAGLGITMGAHRLWCHKAYKAKLPLRIILCFLQTVTFQNCIYEWCRDHRVHHQFTDTDADPHNINRGFFFSHMGWLMVRKHPDVTKLGKTVNMSDLEADPVVRFQKKFYVVLAPVFSFVVPTMVPWYFWNEDLYVSFCTAAMFRYVVSLHFTWLVNSAAHIWGTKPYNRSIKATENKVVSSLTWGEGWHNYHHVFPWDYKAAELGTGDNFSATCIEMMAKIGWAYDLRTASPKMIQERRDTSDTGSETSY</sequence>
<evidence type="ECO:0000256" key="8">
    <source>
        <dbReference type="ARBA" id="ARBA00023004"/>
    </source>
</evidence>
<dbReference type="PANTHER" id="PTHR11351">
    <property type="entry name" value="ACYL-COA DESATURASE"/>
    <property type="match status" value="1"/>
</dbReference>
<proteinExistence type="inferred from homology"/>
<dbReference type="Proteomes" id="UP001168821">
    <property type="component" value="Unassembled WGS sequence"/>
</dbReference>
<dbReference type="GO" id="GO:0005789">
    <property type="term" value="C:endoplasmic reticulum membrane"/>
    <property type="evidence" value="ECO:0007669"/>
    <property type="project" value="TreeGrafter"/>
</dbReference>
<feature type="domain" description="Fatty acid desaturase" evidence="14">
    <location>
        <begin position="43"/>
        <end position="247"/>
    </location>
</feature>
<dbReference type="GO" id="GO:0005506">
    <property type="term" value="F:iron ion binding"/>
    <property type="evidence" value="ECO:0007669"/>
    <property type="project" value="TreeGrafter"/>
</dbReference>
<name>A0AA38MEB3_9CUCU</name>
<evidence type="ECO:0000256" key="3">
    <source>
        <dbReference type="ARBA" id="ARBA00022516"/>
    </source>
</evidence>
<comment type="similarity">
    <text evidence="2 12">Belongs to the fatty acid desaturase type 1 family.</text>
</comment>
<comment type="caution">
    <text evidence="15">The sequence shown here is derived from an EMBL/GenBank/DDBJ whole genome shotgun (WGS) entry which is preliminary data.</text>
</comment>
<dbReference type="Pfam" id="PF00487">
    <property type="entry name" value="FA_desaturase"/>
    <property type="match status" value="1"/>
</dbReference>
<comment type="subcellular location">
    <subcellularLocation>
        <location evidence="1">Membrane</location>
        <topology evidence="1">Multi-pass membrane protein</topology>
    </subcellularLocation>
</comment>
<comment type="cofactor">
    <cofactor evidence="12">
        <name>Fe(2+)</name>
        <dbReference type="ChEBI" id="CHEBI:29033"/>
    </cofactor>
</comment>
<keyword evidence="3 12" id="KW-0444">Lipid biosynthesis</keyword>
<keyword evidence="6 13" id="KW-1133">Transmembrane helix</keyword>
<evidence type="ECO:0000256" key="5">
    <source>
        <dbReference type="ARBA" id="ARBA00022832"/>
    </source>
</evidence>
<keyword evidence="8" id="KW-0408">Iron</keyword>
<dbReference type="InterPro" id="IPR015876">
    <property type="entry name" value="Acyl-CoA_DS"/>
</dbReference>
<feature type="transmembrane region" description="Helical" evidence="13">
    <location>
        <begin position="185"/>
        <end position="206"/>
    </location>
</feature>
<evidence type="ECO:0000256" key="10">
    <source>
        <dbReference type="ARBA" id="ARBA00023136"/>
    </source>
</evidence>
<evidence type="ECO:0000313" key="16">
    <source>
        <dbReference type="Proteomes" id="UP001168821"/>
    </source>
</evidence>
<dbReference type="AlphaFoldDB" id="A0AA38MEB3"/>
<keyword evidence="10 13" id="KW-0472">Membrane</keyword>
<feature type="transmembrane region" description="Helical" evidence="13">
    <location>
        <begin position="40"/>
        <end position="61"/>
    </location>
</feature>
<dbReference type="InterPro" id="IPR005804">
    <property type="entry name" value="FA_desaturase_dom"/>
</dbReference>
<evidence type="ECO:0000256" key="13">
    <source>
        <dbReference type="SAM" id="Phobius"/>
    </source>
</evidence>
<dbReference type="GO" id="GO:0006636">
    <property type="term" value="P:unsaturated fatty acid biosynthetic process"/>
    <property type="evidence" value="ECO:0007669"/>
    <property type="project" value="TreeGrafter"/>
</dbReference>